<protein>
    <submittedName>
        <fullName evidence="1">Alpha/beta-hydrolase</fullName>
    </submittedName>
</protein>
<gene>
    <name evidence="1" type="ORF">F4820DRAFT_37400</name>
</gene>
<evidence type="ECO:0000313" key="2">
    <source>
        <dbReference type="Proteomes" id="UP001497700"/>
    </source>
</evidence>
<sequence>MAEPLPYTVYQYGTHELQRVGVWDLDINSDMAEWHQYWIIYIHGGAWRDPRVTHTTFEPSVERIRKDAFASRHVAAFASVDYRLSPHPDFPQDPAATPPARYRGARHPDHLDDVRAAIRYLQDRFGFGGRYVLVGHSAGATLAYQIAMTTTTADDQDQDGDGGSSTSRRGGDHPDGLPATGDVIAPPTALCGLEGIYDFHGLNDRKGGAYAEFLTAAFGDPAGWDAAAPMKCIGRGAPSDGGDSELWVLAHSPDDELVDMPETDGMARRLLEDAGPGGEDRVLLIRDLSGKHDDVWRDGGGVARVVSRTLHYIEEVLRAGEDAS</sequence>
<proteinExistence type="predicted"/>
<comment type="caution">
    <text evidence="1">The sequence shown here is derived from an EMBL/GenBank/DDBJ whole genome shotgun (WGS) entry which is preliminary data.</text>
</comment>
<accession>A0ACB9YSK6</accession>
<evidence type="ECO:0000313" key="1">
    <source>
        <dbReference type="EMBL" id="KAI4862091.1"/>
    </source>
</evidence>
<name>A0ACB9YSK6_9PEZI</name>
<dbReference type="EMBL" id="MU393534">
    <property type="protein sequence ID" value="KAI4862091.1"/>
    <property type="molecule type" value="Genomic_DNA"/>
</dbReference>
<organism evidence="1 2">
    <name type="scientific">Hypoxylon rubiginosum</name>
    <dbReference type="NCBI Taxonomy" id="110542"/>
    <lineage>
        <taxon>Eukaryota</taxon>
        <taxon>Fungi</taxon>
        <taxon>Dikarya</taxon>
        <taxon>Ascomycota</taxon>
        <taxon>Pezizomycotina</taxon>
        <taxon>Sordariomycetes</taxon>
        <taxon>Xylariomycetidae</taxon>
        <taxon>Xylariales</taxon>
        <taxon>Hypoxylaceae</taxon>
        <taxon>Hypoxylon</taxon>
    </lineage>
</organism>
<dbReference type="Proteomes" id="UP001497700">
    <property type="component" value="Unassembled WGS sequence"/>
</dbReference>
<reference evidence="1 2" key="1">
    <citation type="journal article" date="2022" name="New Phytol.">
        <title>Ecological generalism drives hyperdiversity of secondary metabolite gene clusters in xylarialean endophytes.</title>
        <authorList>
            <person name="Franco M.E.E."/>
            <person name="Wisecaver J.H."/>
            <person name="Arnold A.E."/>
            <person name="Ju Y.M."/>
            <person name="Slot J.C."/>
            <person name="Ahrendt S."/>
            <person name="Moore L.P."/>
            <person name="Eastman K.E."/>
            <person name="Scott K."/>
            <person name="Konkel Z."/>
            <person name="Mondo S.J."/>
            <person name="Kuo A."/>
            <person name="Hayes R.D."/>
            <person name="Haridas S."/>
            <person name="Andreopoulos B."/>
            <person name="Riley R."/>
            <person name="LaButti K."/>
            <person name="Pangilinan J."/>
            <person name="Lipzen A."/>
            <person name="Amirebrahimi M."/>
            <person name="Yan J."/>
            <person name="Adam C."/>
            <person name="Keymanesh K."/>
            <person name="Ng V."/>
            <person name="Louie K."/>
            <person name="Northen T."/>
            <person name="Drula E."/>
            <person name="Henrissat B."/>
            <person name="Hsieh H.M."/>
            <person name="Youens-Clark K."/>
            <person name="Lutzoni F."/>
            <person name="Miadlikowska J."/>
            <person name="Eastwood D.C."/>
            <person name="Hamelin R.C."/>
            <person name="Grigoriev I.V."/>
            <person name="U'Ren J.M."/>
        </authorList>
    </citation>
    <scope>NUCLEOTIDE SEQUENCE [LARGE SCALE GENOMIC DNA]</scope>
    <source>
        <strain evidence="1 2">CBS 119005</strain>
    </source>
</reference>
<keyword evidence="2" id="KW-1185">Reference proteome</keyword>